<protein>
    <submittedName>
        <fullName evidence="1">HAD family hydrolase</fullName>
    </submittedName>
</protein>
<evidence type="ECO:0000313" key="1">
    <source>
        <dbReference type="EMBL" id="AOZ08678.1"/>
    </source>
</evidence>
<dbReference type="SFLD" id="SFLDG01129">
    <property type="entry name" value="C1.5:_HAD__Beta-PGM__Phosphata"/>
    <property type="match status" value="1"/>
</dbReference>
<dbReference type="NCBIfam" id="TIGR01509">
    <property type="entry name" value="HAD-SF-IA-v3"/>
    <property type="match status" value="1"/>
</dbReference>
<dbReference type="Gene3D" id="1.10.150.240">
    <property type="entry name" value="Putative phosphatase, domain 2"/>
    <property type="match status" value="1"/>
</dbReference>
<dbReference type="SFLD" id="SFLDS00003">
    <property type="entry name" value="Haloacid_Dehalogenase"/>
    <property type="match status" value="1"/>
</dbReference>
<dbReference type="SFLD" id="SFLDG01135">
    <property type="entry name" value="C1.5.6:_HAD__Beta-PGM__Phospha"/>
    <property type="match status" value="1"/>
</dbReference>
<evidence type="ECO:0000313" key="2">
    <source>
        <dbReference type="Proteomes" id="UP000177515"/>
    </source>
</evidence>
<dbReference type="InterPro" id="IPR036412">
    <property type="entry name" value="HAD-like_sf"/>
</dbReference>
<name>A0ABN4TU60_9BURK</name>
<dbReference type="PANTHER" id="PTHR18901">
    <property type="entry name" value="2-DEOXYGLUCOSE-6-PHOSPHATE PHOSPHATASE 2"/>
    <property type="match status" value="1"/>
</dbReference>
<reference evidence="1 2" key="1">
    <citation type="submission" date="2016-10" db="EMBL/GenBank/DDBJ databases">
        <title>Complete genome sequences of three Cupriavidus strains isolated from various Malaysian environments.</title>
        <authorList>
            <person name="Abdullah A.A.-A."/>
            <person name="Shafie N.A.H."/>
            <person name="Lau N.S."/>
        </authorList>
    </citation>
    <scope>NUCLEOTIDE SEQUENCE [LARGE SCALE GENOMIC DNA]</scope>
    <source>
        <strain evidence="1 2">USMAA1020</strain>
    </source>
</reference>
<organism evidence="1 2">
    <name type="scientific">Cupriavidus malaysiensis</name>
    <dbReference type="NCBI Taxonomy" id="367825"/>
    <lineage>
        <taxon>Bacteria</taxon>
        <taxon>Pseudomonadati</taxon>
        <taxon>Pseudomonadota</taxon>
        <taxon>Betaproteobacteria</taxon>
        <taxon>Burkholderiales</taxon>
        <taxon>Burkholderiaceae</taxon>
        <taxon>Cupriavidus</taxon>
    </lineage>
</organism>
<dbReference type="InterPro" id="IPR041492">
    <property type="entry name" value="HAD_2"/>
</dbReference>
<dbReference type="PANTHER" id="PTHR18901:SF38">
    <property type="entry name" value="PSEUDOURIDINE-5'-PHOSPHATASE"/>
    <property type="match status" value="1"/>
</dbReference>
<sequence>MFSAAIFDMDGLLIDSERTIMDTWLSVARDFGVDIAPARYLEIVGRAAPECFAMLTTMLGSESLFREAQARVRQRLHAPTDTPLFPLKPGAHTLLTTLAEAGIPCAVASSSNRQEIESRLDQVGVLGFFRALAGGNEVPRGKPDPAVYQLAASRLQAAPATCLAFEDSENGARAADRAGMRVVTVPDLKVPTEEVAGMSFRLLGRLDEAVEHVPVWFAGRGGVGMA</sequence>
<dbReference type="Gene3D" id="3.40.50.1000">
    <property type="entry name" value="HAD superfamily/HAD-like"/>
    <property type="match status" value="1"/>
</dbReference>
<dbReference type="Pfam" id="PF13419">
    <property type="entry name" value="HAD_2"/>
    <property type="match status" value="1"/>
</dbReference>
<dbReference type="GO" id="GO:0016787">
    <property type="term" value="F:hydrolase activity"/>
    <property type="evidence" value="ECO:0007669"/>
    <property type="project" value="UniProtKB-KW"/>
</dbReference>
<proteinExistence type="predicted"/>
<dbReference type="RefSeq" id="WP_071071355.1">
    <property type="nucleotide sequence ID" value="NZ_CP017755.1"/>
</dbReference>
<dbReference type="InterPro" id="IPR006439">
    <property type="entry name" value="HAD-SF_hydro_IA"/>
</dbReference>
<keyword evidence="2" id="KW-1185">Reference proteome</keyword>
<dbReference type="SUPFAM" id="SSF56784">
    <property type="entry name" value="HAD-like"/>
    <property type="match status" value="1"/>
</dbReference>
<gene>
    <name evidence="1" type="ORF">BKK80_22370</name>
</gene>
<dbReference type="InterPro" id="IPR023198">
    <property type="entry name" value="PGP-like_dom2"/>
</dbReference>
<dbReference type="EMBL" id="CP017755">
    <property type="protein sequence ID" value="AOZ08678.1"/>
    <property type="molecule type" value="Genomic_DNA"/>
</dbReference>
<dbReference type="PRINTS" id="PR00413">
    <property type="entry name" value="HADHALOGNASE"/>
</dbReference>
<accession>A0ABN4TU60</accession>
<keyword evidence="1" id="KW-0378">Hydrolase</keyword>
<dbReference type="Proteomes" id="UP000177515">
    <property type="component" value="Chromosome 2"/>
</dbReference>
<dbReference type="InterPro" id="IPR023214">
    <property type="entry name" value="HAD_sf"/>
</dbReference>